<reference evidence="4" key="1">
    <citation type="journal article" date="2019" name="Int. J. Syst. Evol. Microbiol.">
        <title>The Global Catalogue of Microorganisms (GCM) 10K type strain sequencing project: providing services to taxonomists for standard genome sequencing and annotation.</title>
        <authorList>
            <consortium name="The Broad Institute Genomics Platform"/>
            <consortium name="The Broad Institute Genome Sequencing Center for Infectious Disease"/>
            <person name="Wu L."/>
            <person name="Ma J."/>
        </authorList>
    </citation>
    <scope>NUCLEOTIDE SEQUENCE [LARGE SCALE GENOMIC DNA]</scope>
    <source>
        <strain evidence="4">JCM 10411</strain>
    </source>
</reference>
<name>A0ABW1DZA7_9ACTN</name>
<protein>
    <submittedName>
        <fullName evidence="3">DUF397 domain-containing protein</fullName>
    </submittedName>
</protein>
<dbReference type="RefSeq" id="WP_381363124.1">
    <property type="nucleotide sequence ID" value="NZ_JBHSOA010000028.1"/>
</dbReference>
<keyword evidence="4" id="KW-1185">Reference proteome</keyword>
<feature type="region of interest" description="Disordered" evidence="1">
    <location>
        <begin position="1"/>
        <end position="38"/>
    </location>
</feature>
<evidence type="ECO:0000259" key="2">
    <source>
        <dbReference type="Pfam" id="PF04149"/>
    </source>
</evidence>
<dbReference type="Pfam" id="PF04149">
    <property type="entry name" value="DUF397"/>
    <property type="match status" value="1"/>
</dbReference>
<evidence type="ECO:0000256" key="1">
    <source>
        <dbReference type="SAM" id="MobiDB-lite"/>
    </source>
</evidence>
<feature type="domain" description="DUF397" evidence="2">
    <location>
        <begin position="45"/>
        <end position="86"/>
    </location>
</feature>
<dbReference type="EMBL" id="JBHSOA010000028">
    <property type="protein sequence ID" value="MFC5853003.1"/>
    <property type="molecule type" value="Genomic_DNA"/>
</dbReference>
<sequence>MAEPLLDSVTQECSRGGGTREVELDDFDGGQRPDAPRQSLAQTVSGGECLEAAIPSGAEAIRIRDSKVAGGAVVTVSREAWSAFLTVRETLLSKKL</sequence>
<evidence type="ECO:0000313" key="3">
    <source>
        <dbReference type="EMBL" id="MFC5853003.1"/>
    </source>
</evidence>
<proteinExistence type="predicted"/>
<gene>
    <name evidence="3" type="ORF">ACFPZI_14490</name>
</gene>
<accession>A0ABW1DZA7</accession>
<organism evidence="3 4">
    <name type="scientific">Streptomyces chlorus</name>
    <dbReference type="NCBI Taxonomy" id="887452"/>
    <lineage>
        <taxon>Bacteria</taxon>
        <taxon>Bacillati</taxon>
        <taxon>Actinomycetota</taxon>
        <taxon>Actinomycetes</taxon>
        <taxon>Kitasatosporales</taxon>
        <taxon>Streptomycetaceae</taxon>
        <taxon>Streptomyces</taxon>
    </lineage>
</organism>
<dbReference type="InterPro" id="IPR007278">
    <property type="entry name" value="DUF397"/>
</dbReference>
<evidence type="ECO:0000313" key="4">
    <source>
        <dbReference type="Proteomes" id="UP001596180"/>
    </source>
</evidence>
<dbReference type="Proteomes" id="UP001596180">
    <property type="component" value="Unassembled WGS sequence"/>
</dbReference>
<comment type="caution">
    <text evidence="3">The sequence shown here is derived from an EMBL/GenBank/DDBJ whole genome shotgun (WGS) entry which is preliminary data.</text>
</comment>